<dbReference type="Gene3D" id="3.40.630.30">
    <property type="match status" value="1"/>
</dbReference>
<proteinExistence type="predicted"/>
<protein>
    <submittedName>
        <fullName evidence="1">Uncharacterized protein</fullName>
    </submittedName>
</protein>
<reference evidence="1 2" key="1">
    <citation type="journal article" date="2020" name="bioRxiv">
        <title>Sequence and annotation of 42 cannabis genomes reveals extensive copy number variation in cannabinoid synthesis and pathogen resistance genes.</title>
        <authorList>
            <person name="Mckernan K.J."/>
            <person name="Helbert Y."/>
            <person name="Kane L.T."/>
            <person name="Ebling H."/>
            <person name="Zhang L."/>
            <person name="Liu B."/>
            <person name="Eaton Z."/>
            <person name="Mclaughlin S."/>
            <person name="Kingan S."/>
            <person name="Baybayan P."/>
            <person name="Concepcion G."/>
            <person name="Jordan M."/>
            <person name="Riva A."/>
            <person name="Barbazuk W."/>
            <person name="Harkins T."/>
        </authorList>
    </citation>
    <scope>NUCLEOTIDE SEQUENCE [LARGE SCALE GENOMIC DNA]</scope>
    <source>
        <strain evidence="2">cv. Jamaican Lion 4</strain>
        <tissue evidence="1">Leaf</tissue>
    </source>
</reference>
<accession>A0A7J6H495</accession>
<dbReference type="Proteomes" id="UP000583929">
    <property type="component" value="Unassembled WGS sequence"/>
</dbReference>
<name>A0A7J6H495_CANSA</name>
<dbReference type="PANTHER" id="PTHR46067:SF11">
    <property type="entry name" value="N-ACETYLTRANSFERASE DOMAIN-CONTAINING PROTEIN"/>
    <property type="match status" value="1"/>
</dbReference>
<evidence type="ECO:0000313" key="2">
    <source>
        <dbReference type="Proteomes" id="UP000583929"/>
    </source>
</evidence>
<dbReference type="SUPFAM" id="SSF55729">
    <property type="entry name" value="Acyl-CoA N-acyltransferases (Nat)"/>
    <property type="match status" value="1"/>
</dbReference>
<dbReference type="InterPro" id="IPR016181">
    <property type="entry name" value="Acyl_CoA_acyltransferase"/>
</dbReference>
<evidence type="ECO:0000313" key="1">
    <source>
        <dbReference type="EMBL" id="KAF4389269.1"/>
    </source>
</evidence>
<organism evidence="1 2">
    <name type="scientific">Cannabis sativa</name>
    <name type="common">Hemp</name>
    <name type="synonym">Marijuana</name>
    <dbReference type="NCBI Taxonomy" id="3483"/>
    <lineage>
        <taxon>Eukaryota</taxon>
        <taxon>Viridiplantae</taxon>
        <taxon>Streptophyta</taxon>
        <taxon>Embryophyta</taxon>
        <taxon>Tracheophyta</taxon>
        <taxon>Spermatophyta</taxon>
        <taxon>Magnoliopsida</taxon>
        <taxon>eudicotyledons</taxon>
        <taxon>Gunneridae</taxon>
        <taxon>Pentapetalae</taxon>
        <taxon>rosids</taxon>
        <taxon>fabids</taxon>
        <taxon>Rosales</taxon>
        <taxon>Cannabaceae</taxon>
        <taxon>Cannabis</taxon>
    </lineage>
</organism>
<gene>
    <name evidence="1" type="ORF">G4B88_003082</name>
</gene>
<dbReference type="PANTHER" id="PTHR46067">
    <property type="entry name" value="ACYL-COA N-ACYLTRANSFERASES (NAT) SUPERFAMILY PROTEIN"/>
    <property type="match status" value="1"/>
</dbReference>
<comment type="caution">
    <text evidence="1">The sequence shown here is derived from an EMBL/GenBank/DDBJ whole genome shotgun (WGS) entry which is preliminary data.</text>
</comment>
<keyword evidence="2" id="KW-1185">Reference proteome</keyword>
<sequence length="116" mass="13456">MPGLLRTRALKRAISDESKASQRVLEKLGFQNDIVLRNYTINKGQLRDTINNRPYRTSDVDDFLNIYGGDNRVTRFSRWNSFTSKEEALFYINTCTCIPHPYCKSICINKCSIRLS</sequence>
<dbReference type="AlphaFoldDB" id="A0A7J6H495"/>
<dbReference type="EMBL" id="JAATIQ010000068">
    <property type="protein sequence ID" value="KAF4389269.1"/>
    <property type="molecule type" value="Genomic_DNA"/>
</dbReference>